<dbReference type="AlphaFoldDB" id="B0DDL5"/>
<name>B0DDL5_LACBS</name>
<evidence type="ECO:0000256" key="1">
    <source>
        <dbReference type="SAM" id="MobiDB-lite"/>
    </source>
</evidence>
<feature type="compositionally biased region" description="Polar residues" evidence="1">
    <location>
        <begin position="260"/>
        <end position="281"/>
    </location>
</feature>
<feature type="compositionally biased region" description="Polar residues" evidence="1">
    <location>
        <begin position="228"/>
        <end position="238"/>
    </location>
</feature>
<feature type="compositionally biased region" description="Basic residues" evidence="1">
    <location>
        <begin position="195"/>
        <end position="210"/>
    </location>
</feature>
<evidence type="ECO:0000313" key="2">
    <source>
        <dbReference type="EMBL" id="EDR07110.1"/>
    </source>
</evidence>
<accession>B0DDL5</accession>
<dbReference type="InParanoid" id="B0DDL5"/>
<sequence length="375" mass="43025">MWVVNQRDTSSRGGLQIMMENIHSETYYEPKEYARRRYQVNDRKKMNKITITLTPRPTHKHCWKGAGVQGTDGYTERRHVAFTSCDRVMRDGRSARRCVDSFSLYSTLKSNAYMPPGGHGSTGSGWICYGKAVFRMEKLGEVMSCGKATKNKRNQDTLNDEPRIKRRQTPTLDLGIRNKQPTLSSQPPPSSTTPTHRHVTTITRGHHHPQRSSTGNHDHQTRERHVTDATSLSATWQPNDERRRRRRSSSFRGESPPSSIPTHPANTHQNGTQRQPNNHATRQQERDTTGNATRRRRNATTTTRQRQRQRDNDNATRQRQRPQRGTDSTSAPHHVKGGPREQTTHAPPRQRTATTSTDDAHVNGQRRRRQRKTTT</sequence>
<dbReference type="HOGENOM" id="CLU_737832_0_0_1"/>
<feature type="compositionally biased region" description="Basic residues" evidence="1">
    <location>
        <begin position="364"/>
        <end position="375"/>
    </location>
</feature>
<feature type="compositionally biased region" description="Basic and acidic residues" evidence="1">
    <location>
        <begin position="216"/>
        <end position="227"/>
    </location>
</feature>
<dbReference type="RefSeq" id="XP_001882041.1">
    <property type="nucleotide sequence ID" value="XM_001882006.1"/>
</dbReference>
<gene>
    <name evidence="2" type="ORF">LACBIDRAFT_328052</name>
</gene>
<organism evidence="3">
    <name type="scientific">Laccaria bicolor (strain S238N-H82 / ATCC MYA-4686)</name>
    <name type="common">Bicoloured deceiver</name>
    <name type="synonym">Laccaria laccata var. bicolor</name>
    <dbReference type="NCBI Taxonomy" id="486041"/>
    <lineage>
        <taxon>Eukaryota</taxon>
        <taxon>Fungi</taxon>
        <taxon>Dikarya</taxon>
        <taxon>Basidiomycota</taxon>
        <taxon>Agaricomycotina</taxon>
        <taxon>Agaricomycetes</taxon>
        <taxon>Agaricomycetidae</taxon>
        <taxon>Agaricales</taxon>
        <taxon>Agaricineae</taxon>
        <taxon>Hydnangiaceae</taxon>
        <taxon>Laccaria</taxon>
    </lineage>
</organism>
<proteinExistence type="predicted"/>
<reference evidence="2 3" key="1">
    <citation type="journal article" date="2008" name="Nature">
        <title>The genome of Laccaria bicolor provides insights into mycorrhizal symbiosis.</title>
        <authorList>
            <person name="Martin F."/>
            <person name="Aerts A."/>
            <person name="Ahren D."/>
            <person name="Brun A."/>
            <person name="Danchin E.G.J."/>
            <person name="Duchaussoy F."/>
            <person name="Gibon J."/>
            <person name="Kohler A."/>
            <person name="Lindquist E."/>
            <person name="Pereda V."/>
            <person name="Salamov A."/>
            <person name="Shapiro H.J."/>
            <person name="Wuyts J."/>
            <person name="Blaudez D."/>
            <person name="Buee M."/>
            <person name="Brokstein P."/>
            <person name="Canbaeck B."/>
            <person name="Cohen D."/>
            <person name="Courty P.E."/>
            <person name="Coutinho P.M."/>
            <person name="Delaruelle C."/>
            <person name="Detter J.C."/>
            <person name="Deveau A."/>
            <person name="DiFazio S."/>
            <person name="Duplessis S."/>
            <person name="Fraissinet-Tachet L."/>
            <person name="Lucic E."/>
            <person name="Frey-Klett P."/>
            <person name="Fourrey C."/>
            <person name="Feussner I."/>
            <person name="Gay G."/>
            <person name="Grimwood J."/>
            <person name="Hoegger P.J."/>
            <person name="Jain P."/>
            <person name="Kilaru S."/>
            <person name="Labbe J."/>
            <person name="Lin Y.C."/>
            <person name="Legue V."/>
            <person name="Le Tacon F."/>
            <person name="Marmeisse R."/>
            <person name="Melayah D."/>
            <person name="Montanini B."/>
            <person name="Muratet M."/>
            <person name="Nehls U."/>
            <person name="Niculita-Hirzel H."/>
            <person name="Oudot-Le Secq M.P."/>
            <person name="Peter M."/>
            <person name="Quesneville H."/>
            <person name="Rajashekar B."/>
            <person name="Reich M."/>
            <person name="Rouhier N."/>
            <person name="Schmutz J."/>
            <person name="Yin T."/>
            <person name="Chalot M."/>
            <person name="Henrissat B."/>
            <person name="Kuees U."/>
            <person name="Lucas S."/>
            <person name="Van de Peer Y."/>
            <person name="Podila G.K."/>
            <person name="Polle A."/>
            <person name="Pukkila P.J."/>
            <person name="Richardson P.M."/>
            <person name="Rouze P."/>
            <person name="Sanders I.R."/>
            <person name="Stajich J.E."/>
            <person name="Tunlid A."/>
            <person name="Tuskan G."/>
            <person name="Grigoriev I.V."/>
        </authorList>
    </citation>
    <scope>NUCLEOTIDE SEQUENCE [LARGE SCALE GENOMIC DNA]</scope>
    <source>
        <strain evidence="3">S238N-H82 / ATCC MYA-4686</strain>
    </source>
</reference>
<dbReference type="EMBL" id="DS547105">
    <property type="protein sequence ID" value="EDR07110.1"/>
    <property type="molecule type" value="Genomic_DNA"/>
</dbReference>
<dbReference type="Proteomes" id="UP000001194">
    <property type="component" value="Unassembled WGS sequence"/>
</dbReference>
<dbReference type="KEGG" id="lbc:LACBIDRAFT_328052"/>
<dbReference type="GeneID" id="6077734"/>
<evidence type="ECO:0000313" key="3">
    <source>
        <dbReference type="Proteomes" id="UP000001194"/>
    </source>
</evidence>
<keyword evidence="3" id="KW-1185">Reference proteome</keyword>
<feature type="region of interest" description="Disordered" evidence="1">
    <location>
        <begin position="150"/>
        <end position="375"/>
    </location>
</feature>
<protein>
    <submittedName>
        <fullName evidence="2">Predicted protein</fullName>
    </submittedName>
</protein>